<feature type="region of interest" description="Disordered" evidence="1">
    <location>
        <begin position="46"/>
        <end position="121"/>
    </location>
</feature>
<evidence type="ECO:0000256" key="1">
    <source>
        <dbReference type="SAM" id="MobiDB-lite"/>
    </source>
</evidence>
<dbReference type="AlphaFoldDB" id="A0A2P8GFU7"/>
<reference evidence="2 3" key="1">
    <citation type="submission" date="2018-03" db="EMBL/GenBank/DDBJ databases">
        <title>Genomic Encyclopedia of Archaeal and Bacterial Type Strains, Phase II (KMG-II): from individual species to whole genera.</title>
        <authorList>
            <person name="Goeker M."/>
        </authorList>
    </citation>
    <scope>NUCLEOTIDE SEQUENCE [LARGE SCALE GENOMIC DNA]</scope>
    <source>
        <strain evidence="2 3">DSM 29057</strain>
    </source>
</reference>
<gene>
    <name evidence="2" type="ORF">CLV60_102561</name>
</gene>
<comment type="caution">
    <text evidence="2">The sequence shown here is derived from an EMBL/GenBank/DDBJ whole genome shotgun (WGS) entry which is preliminary data.</text>
</comment>
<sequence length="121" mass="13260">MNCTLSGTKNSESFTFRHSYFSNGLTIISSKKLEIMDIYQLANEFLGAMDGGGDPGDPRETPPFDPRPEVPSPDIPEETPPYEKEPETPPVEPQPELPPVEPVVPEVEPLPGEEPGIPAFK</sequence>
<evidence type="ECO:0008006" key="4">
    <source>
        <dbReference type="Google" id="ProtNLM"/>
    </source>
</evidence>
<dbReference type="EMBL" id="PYAS01000002">
    <property type="protein sequence ID" value="PSL32842.1"/>
    <property type="molecule type" value="Genomic_DNA"/>
</dbReference>
<evidence type="ECO:0000313" key="2">
    <source>
        <dbReference type="EMBL" id="PSL32842.1"/>
    </source>
</evidence>
<protein>
    <recommendedName>
        <fullName evidence="4">Filamentous hemagglutinin</fullName>
    </recommendedName>
</protein>
<feature type="compositionally biased region" description="Basic and acidic residues" evidence="1">
    <location>
        <begin position="56"/>
        <end position="68"/>
    </location>
</feature>
<keyword evidence="3" id="KW-1185">Reference proteome</keyword>
<organism evidence="2 3">
    <name type="scientific">Dyadobacter jiangsuensis</name>
    <dbReference type="NCBI Taxonomy" id="1591085"/>
    <lineage>
        <taxon>Bacteria</taxon>
        <taxon>Pseudomonadati</taxon>
        <taxon>Bacteroidota</taxon>
        <taxon>Cytophagia</taxon>
        <taxon>Cytophagales</taxon>
        <taxon>Spirosomataceae</taxon>
        <taxon>Dyadobacter</taxon>
    </lineage>
</organism>
<accession>A0A2P8GFU7</accession>
<feature type="compositionally biased region" description="Low complexity" evidence="1">
    <location>
        <begin position="103"/>
        <end position="115"/>
    </location>
</feature>
<name>A0A2P8GFU7_9BACT</name>
<dbReference type="Proteomes" id="UP000241964">
    <property type="component" value="Unassembled WGS sequence"/>
</dbReference>
<proteinExistence type="predicted"/>
<evidence type="ECO:0000313" key="3">
    <source>
        <dbReference type="Proteomes" id="UP000241964"/>
    </source>
</evidence>
<feature type="compositionally biased region" description="Pro residues" evidence="1">
    <location>
        <begin position="88"/>
        <end position="102"/>
    </location>
</feature>